<accession>A0A8H3IJT0</accession>
<dbReference type="InterPro" id="IPR036908">
    <property type="entry name" value="RlpA-like_sf"/>
</dbReference>
<protein>
    <recommendedName>
        <fullName evidence="4">Expansin-like EG45 domain-containing protein</fullName>
    </recommendedName>
</protein>
<feature type="signal peptide" evidence="1">
    <location>
        <begin position="1"/>
        <end position="19"/>
    </location>
</feature>
<dbReference type="OrthoDB" id="5823761at2759"/>
<dbReference type="AlphaFoldDB" id="A0A8H3IJT0"/>
<comment type="caution">
    <text evidence="2">The sequence shown here is derived from an EMBL/GenBank/DDBJ whole genome shotgun (WGS) entry which is preliminary data.</text>
</comment>
<evidence type="ECO:0008006" key="4">
    <source>
        <dbReference type="Google" id="ProtNLM"/>
    </source>
</evidence>
<evidence type="ECO:0000313" key="3">
    <source>
        <dbReference type="Proteomes" id="UP000664534"/>
    </source>
</evidence>
<keyword evidence="1" id="KW-0732">Signal</keyword>
<organism evidence="2 3">
    <name type="scientific">Imshaugia aleurites</name>
    <dbReference type="NCBI Taxonomy" id="172621"/>
    <lineage>
        <taxon>Eukaryota</taxon>
        <taxon>Fungi</taxon>
        <taxon>Dikarya</taxon>
        <taxon>Ascomycota</taxon>
        <taxon>Pezizomycotina</taxon>
        <taxon>Lecanoromycetes</taxon>
        <taxon>OSLEUM clade</taxon>
        <taxon>Lecanoromycetidae</taxon>
        <taxon>Lecanorales</taxon>
        <taxon>Lecanorineae</taxon>
        <taxon>Parmeliaceae</taxon>
        <taxon>Imshaugia</taxon>
    </lineage>
</organism>
<dbReference type="Gene3D" id="2.40.40.10">
    <property type="entry name" value="RlpA-like domain"/>
    <property type="match status" value="1"/>
</dbReference>
<gene>
    <name evidence="2" type="ORF">IMSHALPRED_004209</name>
</gene>
<feature type="chain" id="PRO_5034408527" description="Expansin-like EG45 domain-containing protein" evidence="1">
    <location>
        <begin position="20"/>
        <end position="173"/>
    </location>
</feature>
<proteinExistence type="predicted"/>
<keyword evidence="3" id="KW-1185">Reference proteome</keyword>
<sequence>MQLTHILTLAFAITATTTAQRYHPHGDQYQRRQVVGSTASFTQYGPCNDPSQVSCAWYSASGYNAAISQAAYGGSPGSGPSAACGVCWQLTPDYPGANEIVVKVNNLCPDDGNPLCAAPEDVDINFDLCQDSGAAAALFGGSGTEQVNGTAVEVDCANWSGGVNVCLPGVEAC</sequence>
<dbReference type="SUPFAM" id="SSF50685">
    <property type="entry name" value="Barwin-like endoglucanases"/>
    <property type="match status" value="1"/>
</dbReference>
<dbReference type="Pfam" id="PF22514">
    <property type="entry name" value="EXPB1_D1"/>
    <property type="match status" value="1"/>
</dbReference>
<evidence type="ECO:0000256" key="1">
    <source>
        <dbReference type="SAM" id="SignalP"/>
    </source>
</evidence>
<reference evidence="2" key="1">
    <citation type="submission" date="2021-03" db="EMBL/GenBank/DDBJ databases">
        <authorList>
            <person name="Tagirdzhanova G."/>
        </authorList>
    </citation>
    <scope>NUCLEOTIDE SEQUENCE</scope>
</reference>
<evidence type="ECO:0000313" key="2">
    <source>
        <dbReference type="EMBL" id="CAF9918095.1"/>
    </source>
</evidence>
<name>A0A8H3IJT0_9LECA</name>
<dbReference type="EMBL" id="CAJPDT010000020">
    <property type="protein sequence ID" value="CAF9918095.1"/>
    <property type="molecule type" value="Genomic_DNA"/>
</dbReference>
<dbReference type="Proteomes" id="UP000664534">
    <property type="component" value="Unassembled WGS sequence"/>
</dbReference>